<proteinExistence type="predicted"/>
<evidence type="ECO:0000313" key="3">
    <source>
        <dbReference type="Proteomes" id="UP000766486"/>
    </source>
</evidence>
<dbReference type="PANTHER" id="PTHR24148">
    <property type="entry name" value="ANKYRIN REPEAT DOMAIN-CONTAINING PROTEIN 39 HOMOLOG-RELATED"/>
    <property type="match status" value="1"/>
</dbReference>
<comment type="caution">
    <text evidence="2">The sequence shown here is derived from an EMBL/GenBank/DDBJ whole genome shotgun (WGS) entry which is preliminary data.</text>
</comment>
<dbReference type="Proteomes" id="UP000766486">
    <property type="component" value="Unassembled WGS sequence"/>
</dbReference>
<evidence type="ECO:0000259" key="1">
    <source>
        <dbReference type="Pfam" id="PF06985"/>
    </source>
</evidence>
<reference evidence="2 3" key="1">
    <citation type="submission" date="2019-06" db="EMBL/GenBank/DDBJ databases">
        <authorList>
            <person name="Broberg M."/>
        </authorList>
    </citation>
    <scope>NUCLEOTIDE SEQUENCE [LARGE SCALE GENOMIC DNA]</scope>
</reference>
<dbReference type="Pfam" id="PF06985">
    <property type="entry name" value="HET"/>
    <property type="match status" value="1"/>
</dbReference>
<sequence length="748" mass="86133">MPTWHKRCKDPDVILVDGVPYCKGCTEFPPVEDVVKVETLDLRLPLEPPPNQLNLRWPSSVAYIDDKPIQHEVSGVSMIAEHAISHANTPATLSATKDVSPYESLAERYIRLLHLSHGEHGDPIHITLVPRKLEFGLEFEALSYTWANAQGDARKTHRVYVGDYWHVVQVTENCANALRKLRRPYYPCILWVDAICIDQDDQTEKEQQVRMMRDIFSSARKVIIYVGDDEPPRDIPDKELADALRKKPYFERVWVIQEIALATTATILWGSKSFDWKNIYPFKDDNSALYLQVFPELHLMIMHVPKSKSLLKTDEIFYIPILGFTILLRPEQTNKRAIAGSLIGIGSLKGASFRRFGEEYESFISSETTKLIGVGLDRWEEFTSYNLVKLKSRQDAEFRAKKKRRRRTELESGPLMLAKLLIGLCPTTDKVYSQEQPWDTFVRIWGRLREARAIDRRQRVQILFHKAILHYYARRIYELALSATTDASMMQFASLGRYIHVFLRSIRLFAWNALRFLQSDYFLRLAGALWDLTMAPWPDSLHSVISNVGIDKISHIWRFLGFLRSNPDVWSELPSLFRSFLVFQMKNAQSNPFQVDPDVWKYFVLGKKGDAISFNDFVWHVLSAISGMDMGERVKRGSKGSIVGRPYFDLDREDPFLGAADHILVQICKTKLEVLDGDIFSDLRQEAVDLNAAILLTGKNRIVAISREKDDRWESLLAREAPQYEDSEKVHNGGWNINADEPIDIEIV</sequence>
<name>A0ABY6TY98_BIOOC</name>
<evidence type="ECO:0000313" key="2">
    <source>
        <dbReference type="EMBL" id="VUC22909.1"/>
    </source>
</evidence>
<dbReference type="PANTHER" id="PTHR24148:SF81">
    <property type="entry name" value="HETEROKARYON INCOMPATIBILITY DOMAIN-CONTAINING PROTEIN"/>
    <property type="match status" value="1"/>
</dbReference>
<organism evidence="2 3">
    <name type="scientific">Bionectria ochroleuca</name>
    <name type="common">Gliocladium roseum</name>
    <dbReference type="NCBI Taxonomy" id="29856"/>
    <lineage>
        <taxon>Eukaryota</taxon>
        <taxon>Fungi</taxon>
        <taxon>Dikarya</taxon>
        <taxon>Ascomycota</taxon>
        <taxon>Pezizomycotina</taxon>
        <taxon>Sordariomycetes</taxon>
        <taxon>Hypocreomycetidae</taxon>
        <taxon>Hypocreales</taxon>
        <taxon>Bionectriaceae</taxon>
        <taxon>Clonostachys</taxon>
    </lineage>
</organism>
<protein>
    <recommendedName>
        <fullName evidence="1">Heterokaryon incompatibility domain-containing protein</fullName>
    </recommendedName>
</protein>
<gene>
    <name evidence="2" type="ORF">CLO192961_LOCUS98166</name>
</gene>
<dbReference type="InterPro" id="IPR010730">
    <property type="entry name" value="HET"/>
</dbReference>
<dbReference type="InterPro" id="IPR052895">
    <property type="entry name" value="HetReg/Transcr_Mod"/>
</dbReference>
<feature type="domain" description="Heterokaryon incompatibility" evidence="1">
    <location>
        <begin position="139"/>
        <end position="230"/>
    </location>
</feature>
<keyword evidence="3" id="KW-1185">Reference proteome</keyword>
<accession>A0ABY6TY98</accession>
<dbReference type="EMBL" id="CABFNS010000698">
    <property type="protein sequence ID" value="VUC22909.1"/>
    <property type="molecule type" value="Genomic_DNA"/>
</dbReference>